<accession>A0A9W9E4B1</accession>
<evidence type="ECO:0000256" key="1">
    <source>
        <dbReference type="ARBA" id="ARBA00022737"/>
    </source>
</evidence>
<name>A0A9W9E4B1_9HYPO</name>
<dbReference type="GeneID" id="80871353"/>
<dbReference type="Pfam" id="PF24883">
    <property type="entry name" value="NPHP3_N"/>
    <property type="match status" value="1"/>
</dbReference>
<keyword evidence="2" id="KW-0040">ANK repeat</keyword>
<dbReference type="InterPro" id="IPR056884">
    <property type="entry name" value="NPHP3-like_N"/>
</dbReference>
<dbReference type="GO" id="GO:0004721">
    <property type="term" value="F:phosphoprotein phosphatase activity"/>
    <property type="evidence" value="ECO:0007669"/>
    <property type="project" value="InterPro"/>
</dbReference>
<dbReference type="InterPro" id="IPR054471">
    <property type="entry name" value="GPIID_WHD"/>
</dbReference>
<feature type="repeat" description="ANK" evidence="2">
    <location>
        <begin position="1271"/>
        <end position="1303"/>
    </location>
</feature>
<dbReference type="Gene3D" id="3.40.50.300">
    <property type="entry name" value="P-loop containing nucleotide triphosphate hydrolases"/>
    <property type="match status" value="1"/>
</dbReference>
<keyword evidence="1" id="KW-0677">Repeat</keyword>
<dbReference type="EMBL" id="JAOPEN010000006">
    <property type="protein sequence ID" value="KAJ4856087.1"/>
    <property type="molecule type" value="Genomic_DNA"/>
</dbReference>
<dbReference type="RefSeq" id="XP_056025143.1">
    <property type="nucleotide sequence ID" value="XM_056176665.1"/>
</dbReference>
<dbReference type="Pfam" id="PF13350">
    <property type="entry name" value="Y_phosphatase3"/>
    <property type="match status" value="1"/>
</dbReference>
<dbReference type="SUPFAM" id="SSF53167">
    <property type="entry name" value="Purine and uridine phosphorylases"/>
    <property type="match status" value="1"/>
</dbReference>
<dbReference type="PROSITE" id="PS00383">
    <property type="entry name" value="TYR_PHOSPHATASE_1"/>
    <property type="match status" value="1"/>
</dbReference>
<dbReference type="InterPro" id="IPR053137">
    <property type="entry name" value="NLR-like"/>
</dbReference>
<keyword evidence="5" id="KW-1185">Reference proteome</keyword>
<dbReference type="PRINTS" id="PR01415">
    <property type="entry name" value="ANKYRIN"/>
</dbReference>
<proteinExistence type="predicted"/>
<feature type="repeat" description="ANK" evidence="2">
    <location>
        <begin position="1376"/>
        <end position="1408"/>
    </location>
</feature>
<dbReference type="SUPFAM" id="SSF52799">
    <property type="entry name" value="(Phosphotyrosine protein) phosphatases II"/>
    <property type="match status" value="1"/>
</dbReference>
<feature type="repeat" description="ANK" evidence="2">
    <location>
        <begin position="1407"/>
        <end position="1439"/>
    </location>
</feature>
<feature type="repeat" description="ANK" evidence="2">
    <location>
        <begin position="1200"/>
        <end position="1232"/>
    </location>
</feature>
<sequence length="1470" mass="163842">MATPTSPAQLDELVRTRVDKPISPDVLFPILSSAPFIPSKTLINARDIGAVPGSKIPSGRIFRCGTLEYASHDPDTVAWIKANVRRIYDLRKPLEREHGPDPEIEGVENVWFPGSQEYKTPSLEDFAKGDGSAAWKDQYMAVALTYAPTYKAVLEHIRDSPAEPFLFHCTAGRDRTGVLAGLLHHLAGTATDDAVRDYMLSRIGTEVAREKLLRFAMDSVGTNDMEVPGFYNLVELRPQYWTAFVGGLEEQFGGWDGYVTKVLGLSEEDLITTFDDVEDGYTESFDSVEYPSPVLNHSNFLLQKGHSSSVKVFIRNYCITYEYASVRQPHLRDGALLNSVTANMAAQTVTKSRTHDDYTVGWVCALSKEQTAATAMLDERHDDLLKPPNDPNTYTLGSIAATFATWMISTFPSIKFGLMVGIGGGIAPKVRLGDVVVSAPTGRYPGVVQWDYGKAEKGGEFKQTGSLNNPPALLRTALTKLRTDNELSGSKIPEYLDELRQRWPRLVSKYTWSESLKDPLHTPAAEGDKGKPRETCVHYGLIASGNQVVKDAEFRDRLDQRYEGNVLCVEMEAAGLMNNFPCIIIRGICDYADSQKNKDWQEYAAAVAAAFAKELLHYIQPRDVDEERPVRDIIKEVHNDVSHIKAKLDGKDDIEILDWLTRTDYGPQQSDYFNRRQPETGIWFLESVEFQNWVATGKQTLFCPGIPGAGKTILTSIVVDYLCSQFYNNSKIGIAYIYCNFRMRDKQTIDDLLASVLKQLAEGQFCLPQSVKDLYDRHKALRTRPSINEILTVLQSVTLLYSRIFIVVDALDECEESSGCRMRFISELFKLQRSNGANILVTSRFIPDIRDKFKGSTEVEIRAHDEDVRKYLESRIIQFGSAFLKTHREKVVTDITKVVQGMFLLAQLHFETIKTKKTLKKLKDILANFPTGQKAYDFAYEEAVRRIQDLDSDSKELAWLVLSWITCAKCPLTTKELQHALAVEIGKTELDEENLVEIEDMVSVCAGLVTIDEESKIIRLVHYTTQEYFERTQNRWFPTKQTEITTVCVTYLSFSAFETGRCETNREFRKRLQLFPFYGYAARNWGHHAPKDEASQEVIEFLKSPAKVEASRFFGLHKAADTLLELGYSPNEQDACNREPLWYVAHSGHEVLAKLLLARGAIANIIDGYGESPLFTAAENDRQGVVEQLLAAGADVNFPRSWSALIAAAEIGHQEIVEKLLAAGANVNARIIISTGGKTALVMAVENGHQEIVEKLLAAGADVNAFTGLYRDETALMVAVENGHQKIVTKLLAAGALVSAFTDSHSHETALVIAVRNGHEEIVDKLLAAGANANAFNSTLDKETALVMAVRNGHQGIVEKLLAAGADANSISTGSMGQSILEIAAQDGYQEILEKLLAAGANADSPQGTFALLMAAVVNRREIVEKLLAAGANFKFDDRRMGRTVVESEERRYYRKKAEELWEMSGATWR</sequence>
<feature type="repeat" description="ANK" evidence="2">
    <location>
        <begin position="1236"/>
        <end position="1268"/>
    </location>
</feature>
<dbReference type="InterPro" id="IPR000387">
    <property type="entry name" value="Tyr_Pase_dom"/>
</dbReference>
<evidence type="ECO:0000313" key="5">
    <source>
        <dbReference type="Proteomes" id="UP001140511"/>
    </source>
</evidence>
<organism evidence="4 5">
    <name type="scientific">Trichoderma breve</name>
    <dbReference type="NCBI Taxonomy" id="2034170"/>
    <lineage>
        <taxon>Eukaryota</taxon>
        <taxon>Fungi</taxon>
        <taxon>Dikarya</taxon>
        <taxon>Ascomycota</taxon>
        <taxon>Pezizomycotina</taxon>
        <taxon>Sordariomycetes</taxon>
        <taxon>Hypocreomycetidae</taxon>
        <taxon>Hypocreales</taxon>
        <taxon>Hypocreaceae</taxon>
        <taxon>Trichoderma</taxon>
    </lineage>
</organism>
<dbReference type="InterPro" id="IPR029021">
    <property type="entry name" value="Prot-tyrosine_phosphatase-like"/>
</dbReference>
<dbReference type="Gene3D" id="1.25.40.20">
    <property type="entry name" value="Ankyrin repeat-containing domain"/>
    <property type="match status" value="2"/>
</dbReference>
<gene>
    <name evidence="4" type="ORF">T069G_09455</name>
</gene>
<dbReference type="InterPro" id="IPR002110">
    <property type="entry name" value="Ankyrin_rpt"/>
</dbReference>
<dbReference type="Pfam" id="PF22939">
    <property type="entry name" value="WHD_GPIID"/>
    <property type="match status" value="1"/>
</dbReference>
<dbReference type="PROSITE" id="PS50297">
    <property type="entry name" value="ANK_REP_REGION"/>
    <property type="match status" value="7"/>
</dbReference>
<dbReference type="InterPro" id="IPR000845">
    <property type="entry name" value="Nucleoside_phosphorylase_d"/>
</dbReference>
<dbReference type="InterPro" id="IPR027417">
    <property type="entry name" value="P-loop_NTPase"/>
</dbReference>
<comment type="caution">
    <text evidence="4">The sequence shown here is derived from an EMBL/GenBank/DDBJ whole genome shotgun (WGS) entry which is preliminary data.</text>
</comment>
<dbReference type="Pfam" id="PF01048">
    <property type="entry name" value="PNP_UDP_1"/>
    <property type="match status" value="1"/>
</dbReference>
<feature type="repeat" description="ANK" evidence="2">
    <location>
        <begin position="1306"/>
        <end position="1338"/>
    </location>
</feature>
<dbReference type="SMART" id="SM00248">
    <property type="entry name" value="ANK"/>
    <property type="match status" value="9"/>
</dbReference>
<dbReference type="Gene3D" id="3.40.50.1580">
    <property type="entry name" value="Nucleoside phosphorylase domain"/>
    <property type="match status" value="1"/>
</dbReference>
<dbReference type="PROSITE" id="PS50056">
    <property type="entry name" value="TYR_PHOSPHATASE_2"/>
    <property type="match status" value="1"/>
</dbReference>
<evidence type="ECO:0000313" key="4">
    <source>
        <dbReference type="EMBL" id="KAJ4856087.1"/>
    </source>
</evidence>
<feature type="repeat" description="ANK" evidence="2">
    <location>
        <begin position="1341"/>
        <end position="1373"/>
    </location>
</feature>
<dbReference type="PANTHER" id="PTHR46082:SF11">
    <property type="entry name" value="AAA+ ATPASE DOMAIN-CONTAINING PROTEIN-RELATED"/>
    <property type="match status" value="1"/>
</dbReference>
<evidence type="ECO:0000256" key="2">
    <source>
        <dbReference type="PROSITE-ProRule" id="PRU00023"/>
    </source>
</evidence>
<evidence type="ECO:0000259" key="3">
    <source>
        <dbReference type="PROSITE" id="PS50056"/>
    </source>
</evidence>
<protein>
    <submittedName>
        <fullName evidence="4">Tyrosine phosphatase family domain-containing protein</fullName>
    </submittedName>
</protein>
<dbReference type="GO" id="GO:0009116">
    <property type="term" value="P:nucleoside metabolic process"/>
    <property type="evidence" value="ECO:0007669"/>
    <property type="project" value="InterPro"/>
</dbReference>
<dbReference type="PANTHER" id="PTHR46082">
    <property type="entry name" value="ATP/GTP-BINDING PROTEIN-RELATED"/>
    <property type="match status" value="1"/>
</dbReference>
<dbReference type="InterPro" id="IPR036770">
    <property type="entry name" value="Ankyrin_rpt-contain_sf"/>
</dbReference>
<feature type="repeat" description="ANK" evidence="2">
    <location>
        <begin position="1169"/>
        <end position="1201"/>
    </location>
</feature>
<dbReference type="InterPro" id="IPR016130">
    <property type="entry name" value="Tyr_Pase_AS"/>
</dbReference>
<dbReference type="InterPro" id="IPR026893">
    <property type="entry name" value="Tyr/Ser_Pase_IphP-type"/>
</dbReference>
<feature type="domain" description="Tyrosine specific protein phosphatases" evidence="3">
    <location>
        <begin position="151"/>
        <end position="213"/>
    </location>
</feature>
<dbReference type="Gene3D" id="3.90.190.10">
    <property type="entry name" value="Protein tyrosine phosphatase superfamily"/>
    <property type="match status" value="1"/>
</dbReference>
<dbReference type="SUPFAM" id="SSF48403">
    <property type="entry name" value="Ankyrin repeat"/>
    <property type="match status" value="1"/>
</dbReference>
<reference evidence="4" key="1">
    <citation type="submission" date="2022-09" db="EMBL/GenBank/DDBJ databases">
        <title>Chromosome-level assembly of Trichoderma breve T069, a fungus used in development of biopesticide product.</title>
        <authorList>
            <person name="Lin R."/>
            <person name="Liu T."/>
        </authorList>
    </citation>
    <scope>NUCLEOTIDE SEQUENCE</scope>
    <source>
        <strain evidence="4">T069</strain>
    </source>
</reference>
<dbReference type="InterPro" id="IPR035994">
    <property type="entry name" value="Nucleoside_phosphorylase_sf"/>
</dbReference>
<dbReference type="Proteomes" id="UP001140511">
    <property type="component" value="Unassembled WGS sequence"/>
</dbReference>
<dbReference type="Pfam" id="PF12796">
    <property type="entry name" value="Ank_2"/>
    <property type="match status" value="4"/>
</dbReference>
<dbReference type="SUPFAM" id="SSF52540">
    <property type="entry name" value="P-loop containing nucleoside triphosphate hydrolases"/>
    <property type="match status" value="1"/>
</dbReference>
<dbReference type="PROSITE" id="PS50088">
    <property type="entry name" value="ANK_REPEAT"/>
    <property type="match status" value="8"/>
</dbReference>